<dbReference type="GO" id="GO:0006032">
    <property type="term" value="P:chitin catabolic process"/>
    <property type="evidence" value="ECO:0007669"/>
    <property type="project" value="InterPro"/>
</dbReference>
<dbReference type="GO" id="GO:0004568">
    <property type="term" value="F:chitinase activity"/>
    <property type="evidence" value="ECO:0007669"/>
    <property type="project" value="InterPro"/>
</dbReference>
<dbReference type="Pfam" id="PF00182">
    <property type="entry name" value="Glyco_hydro_19"/>
    <property type="match status" value="1"/>
</dbReference>
<dbReference type="SUPFAM" id="SSF53955">
    <property type="entry name" value="Lysozyme-like"/>
    <property type="match status" value="1"/>
</dbReference>
<evidence type="ECO:0000313" key="2">
    <source>
        <dbReference type="EMBL" id="QBF27443.1"/>
    </source>
</evidence>
<name>A0A411MKX0_9PSED</name>
<sequence>MPPLTEQQLLQILPNARPVAGIFLPALGRAMARYKIDSPVRTAAFLAQIGHESGQLRNLVENLNYSTEALQAKFSRDRISEVDAKAYGRTAGRPANQQAIANCIYGGAWGAKSLGNKKPGDGWLYRGRGLIQITGLANHIPCGAALGLDLVQHPELLEQPEHAAMSAAWWWSTHGLNDLADAGRFQDIGSVINTGKPGRVPHGAAERKALHDRALKVLA</sequence>
<dbReference type="Gene3D" id="1.10.530.10">
    <property type="match status" value="1"/>
</dbReference>
<organism evidence="2 3">
    <name type="scientific">Pseudomonas tructae</name>
    <dbReference type="NCBI Taxonomy" id="2518644"/>
    <lineage>
        <taxon>Bacteria</taxon>
        <taxon>Pseudomonadati</taxon>
        <taxon>Pseudomonadota</taxon>
        <taxon>Gammaproteobacteria</taxon>
        <taxon>Pseudomonadales</taxon>
        <taxon>Pseudomonadaceae</taxon>
        <taxon>Pseudomonas</taxon>
    </lineage>
</organism>
<feature type="domain" description="Glycoside hydrolase family 19 catalytic" evidence="1">
    <location>
        <begin position="122"/>
        <end position="174"/>
    </location>
</feature>
<dbReference type="PANTHER" id="PTHR34408:SF1">
    <property type="entry name" value="GLYCOSYL HYDROLASE FAMILY 19 DOMAIN-CONTAINING PROTEIN HI_1415"/>
    <property type="match status" value="1"/>
</dbReference>
<reference evidence="2 3" key="1">
    <citation type="submission" date="2019-02" db="EMBL/GenBank/DDBJ databases">
        <title>Complete genome sequence of Pseudomonas sp. SNU WT1 isolated from rainbow trout.</title>
        <authorList>
            <person name="Oh W.T."/>
            <person name="Park S.C."/>
        </authorList>
    </citation>
    <scope>NUCLEOTIDE SEQUENCE [LARGE SCALE GENOMIC DNA]</scope>
    <source>
        <strain evidence="2 3">SNU WT1</strain>
    </source>
</reference>
<evidence type="ECO:0000259" key="1">
    <source>
        <dbReference type="Pfam" id="PF00182"/>
    </source>
</evidence>
<dbReference type="OrthoDB" id="9798982at2"/>
<dbReference type="InterPro" id="IPR052354">
    <property type="entry name" value="Cell_Wall_Dynamics_Protein"/>
</dbReference>
<dbReference type="InterPro" id="IPR023346">
    <property type="entry name" value="Lysozyme-like_dom_sf"/>
</dbReference>
<dbReference type="InterPro" id="IPR000726">
    <property type="entry name" value="Glyco_hydro_19_cat"/>
</dbReference>
<keyword evidence="2" id="KW-0378">Hydrolase</keyword>
<dbReference type="AlphaFoldDB" id="A0A411MKX0"/>
<gene>
    <name evidence="2" type="ORF">EXN22_17775</name>
</gene>
<dbReference type="PANTHER" id="PTHR34408">
    <property type="entry name" value="FAMILY PROTEIN, PUTATIVE-RELATED"/>
    <property type="match status" value="1"/>
</dbReference>
<dbReference type="EMBL" id="CP035952">
    <property type="protein sequence ID" value="QBF27443.1"/>
    <property type="molecule type" value="Genomic_DNA"/>
</dbReference>
<dbReference type="KEGG" id="ptk:EXN22_17775"/>
<dbReference type="GO" id="GO:0016998">
    <property type="term" value="P:cell wall macromolecule catabolic process"/>
    <property type="evidence" value="ECO:0007669"/>
    <property type="project" value="InterPro"/>
</dbReference>
<accession>A0A411MKX0</accession>
<proteinExistence type="predicted"/>
<dbReference type="Proteomes" id="UP000291130">
    <property type="component" value="Chromosome"/>
</dbReference>
<evidence type="ECO:0000313" key="3">
    <source>
        <dbReference type="Proteomes" id="UP000291130"/>
    </source>
</evidence>
<dbReference type="RefSeq" id="WP_130265301.1">
    <property type="nucleotide sequence ID" value="NZ_CP035952.1"/>
</dbReference>
<protein>
    <submittedName>
        <fullName evidence="2">Glycoside hydrolase family 19 protein</fullName>
    </submittedName>
</protein>
<keyword evidence="3" id="KW-1185">Reference proteome</keyword>